<evidence type="ECO:0000256" key="3">
    <source>
        <dbReference type="ARBA" id="ARBA00022475"/>
    </source>
</evidence>
<evidence type="ECO:0000256" key="1">
    <source>
        <dbReference type="ARBA" id="ARBA00004651"/>
    </source>
</evidence>
<dbReference type="EMBL" id="DROK01000240">
    <property type="protein sequence ID" value="HHI97797.1"/>
    <property type="molecule type" value="Genomic_DNA"/>
</dbReference>
<dbReference type="PANTHER" id="PTHR32024:SF1">
    <property type="entry name" value="KTR SYSTEM POTASSIUM UPTAKE PROTEIN B"/>
    <property type="match status" value="1"/>
</dbReference>
<proteinExistence type="predicted"/>
<keyword evidence="6" id="KW-0630">Potassium</keyword>
<keyword evidence="8" id="KW-0406">Ion transport</keyword>
<feature type="transmembrane region" description="Helical" evidence="10">
    <location>
        <begin position="159"/>
        <end position="179"/>
    </location>
</feature>
<dbReference type="Proteomes" id="UP000886101">
    <property type="component" value="Unassembled WGS sequence"/>
</dbReference>
<keyword evidence="3" id="KW-1003">Cell membrane</keyword>
<comment type="caution">
    <text evidence="11">The sequence shown here is derived from an EMBL/GenBank/DDBJ whole genome shotgun (WGS) entry which is preliminary data.</text>
</comment>
<evidence type="ECO:0000256" key="5">
    <source>
        <dbReference type="ARBA" id="ARBA00022692"/>
    </source>
</evidence>
<evidence type="ECO:0000256" key="10">
    <source>
        <dbReference type="SAM" id="Phobius"/>
    </source>
</evidence>
<feature type="transmembrane region" description="Helical" evidence="10">
    <location>
        <begin position="127"/>
        <end position="152"/>
    </location>
</feature>
<evidence type="ECO:0000313" key="11">
    <source>
        <dbReference type="EMBL" id="HHI97797.1"/>
    </source>
</evidence>
<evidence type="ECO:0000256" key="8">
    <source>
        <dbReference type="ARBA" id="ARBA00023065"/>
    </source>
</evidence>
<dbReference type="NCBIfam" id="TIGR00933">
    <property type="entry name" value="2a38"/>
    <property type="match status" value="1"/>
</dbReference>
<dbReference type="AlphaFoldDB" id="A0A7V5P0T8"/>
<sequence>MRPKFFSSRLWAHPALLIVSSFALTDLVGALLLWLPFMHQQRLSLIDALFTSTSAVCVTGLTVVNTAQVFTRLGQAVILLLIQLGGLGVMTFSVLISLGLRKTLNFRSRLIVQETFLPYRLTDLPSLIFTIVIYTFLSEFILAFFLFFAFILRFSLGDALFHAVFHAISAFCNAGFSTFPEGLVIYQNSFYVPVIIMLGVLLGNTGFPIIYEAVEYLRKAKHRFSLHFKLTLLTHFLLIVIGLLVLAVLEWNGALAHLSYPERILAALFHSVSARTAGFNTLDLASFSEHGLYFLVLLMFIGACPGSTGGGIKTTTLAVIWASAFSRMRGYYRTVAFKRTIPEAQVLKAIVLLVVAITVIVVLHFVLTFSVPSVPFYQAHGEFLATLFEAVSAFGTVGLSTGLTPKLDALGKLVIIVLMFGGRVGFLSLVSLLTQVKEPKPFHYAPEEVMIG</sequence>
<evidence type="ECO:0000256" key="4">
    <source>
        <dbReference type="ARBA" id="ARBA00022538"/>
    </source>
</evidence>
<dbReference type="Pfam" id="PF02386">
    <property type="entry name" value="TrkH"/>
    <property type="match status" value="1"/>
</dbReference>
<keyword evidence="7 10" id="KW-1133">Transmembrane helix</keyword>
<feature type="transmembrane region" description="Helical" evidence="10">
    <location>
        <begin position="12"/>
        <end position="37"/>
    </location>
</feature>
<protein>
    <recommendedName>
        <fullName evidence="12">Potassium transporter</fullName>
    </recommendedName>
</protein>
<dbReference type="GO" id="GO:0005886">
    <property type="term" value="C:plasma membrane"/>
    <property type="evidence" value="ECO:0007669"/>
    <property type="project" value="UniProtKB-SubCell"/>
</dbReference>
<keyword evidence="5 10" id="KW-0812">Transmembrane</keyword>
<dbReference type="InterPro" id="IPR003445">
    <property type="entry name" value="Cat_transpt"/>
</dbReference>
<comment type="subcellular location">
    <subcellularLocation>
        <location evidence="1">Cell membrane</location>
        <topology evidence="1">Multi-pass membrane protein</topology>
    </subcellularLocation>
</comment>
<evidence type="ECO:0000256" key="7">
    <source>
        <dbReference type="ARBA" id="ARBA00022989"/>
    </source>
</evidence>
<accession>A0A7V5P0T8</accession>
<reference evidence="11" key="1">
    <citation type="journal article" date="2020" name="mSystems">
        <title>Genome- and Community-Level Interaction Insights into Carbon Utilization and Element Cycling Functions of Hydrothermarchaeota in Hydrothermal Sediment.</title>
        <authorList>
            <person name="Zhou Z."/>
            <person name="Liu Y."/>
            <person name="Xu W."/>
            <person name="Pan J."/>
            <person name="Luo Z.H."/>
            <person name="Li M."/>
        </authorList>
    </citation>
    <scope>NUCLEOTIDE SEQUENCE [LARGE SCALE GENOMIC DNA]</scope>
    <source>
        <strain evidence="11">HyVt-533</strain>
    </source>
</reference>
<feature type="transmembrane region" description="Helical" evidence="10">
    <location>
        <begin position="383"/>
        <end position="401"/>
    </location>
</feature>
<organism evidence="11">
    <name type="scientific">Thermodesulfatator atlanticus</name>
    <dbReference type="NCBI Taxonomy" id="501497"/>
    <lineage>
        <taxon>Bacteria</taxon>
        <taxon>Pseudomonadati</taxon>
        <taxon>Thermodesulfobacteriota</taxon>
        <taxon>Thermodesulfobacteria</taxon>
        <taxon>Thermodesulfobacteriales</taxon>
        <taxon>Thermodesulfatatoraceae</taxon>
        <taxon>Thermodesulfatator</taxon>
    </lineage>
</organism>
<dbReference type="InterPro" id="IPR004772">
    <property type="entry name" value="TrkH"/>
</dbReference>
<feature type="transmembrane region" description="Helical" evidence="10">
    <location>
        <begin position="191"/>
        <end position="214"/>
    </location>
</feature>
<feature type="transmembrane region" description="Helical" evidence="10">
    <location>
        <begin position="76"/>
        <end position="100"/>
    </location>
</feature>
<keyword evidence="4" id="KW-0633">Potassium transport</keyword>
<name>A0A7V5P0T8_9BACT</name>
<feature type="transmembrane region" description="Helical" evidence="10">
    <location>
        <begin position="413"/>
        <end position="433"/>
    </location>
</feature>
<keyword evidence="2" id="KW-0813">Transport</keyword>
<feature type="transmembrane region" description="Helical" evidence="10">
    <location>
        <begin position="43"/>
        <end position="64"/>
    </location>
</feature>
<dbReference type="GO" id="GO:0015379">
    <property type="term" value="F:potassium:chloride symporter activity"/>
    <property type="evidence" value="ECO:0007669"/>
    <property type="project" value="InterPro"/>
</dbReference>
<feature type="transmembrane region" description="Helical" evidence="10">
    <location>
        <begin position="226"/>
        <end position="249"/>
    </location>
</feature>
<evidence type="ECO:0000256" key="9">
    <source>
        <dbReference type="ARBA" id="ARBA00023136"/>
    </source>
</evidence>
<keyword evidence="9 10" id="KW-0472">Membrane</keyword>
<feature type="transmembrane region" description="Helical" evidence="10">
    <location>
        <begin position="346"/>
        <end position="371"/>
    </location>
</feature>
<evidence type="ECO:0008006" key="12">
    <source>
        <dbReference type="Google" id="ProtNLM"/>
    </source>
</evidence>
<dbReference type="PANTHER" id="PTHR32024">
    <property type="entry name" value="TRK SYSTEM POTASSIUM UPTAKE PROTEIN TRKG-RELATED"/>
    <property type="match status" value="1"/>
</dbReference>
<gene>
    <name evidence="11" type="ORF">ENJ96_08080</name>
</gene>
<evidence type="ECO:0000256" key="2">
    <source>
        <dbReference type="ARBA" id="ARBA00022448"/>
    </source>
</evidence>
<feature type="transmembrane region" description="Helical" evidence="10">
    <location>
        <begin position="292"/>
        <end position="325"/>
    </location>
</feature>
<evidence type="ECO:0000256" key="6">
    <source>
        <dbReference type="ARBA" id="ARBA00022958"/>
    </source>
</evidence>